<organism evidence="2 3">
    <name type="scientific">Streptomyces albospinus</name>
    <dbReference type="NCBI Taxonomy" id="285515"/>
    <lineage>
        <taxon>Bacteria</taxon>
        <taxon>Bacillati</taxon>
        <taxon>Actinomycetota</taxon>
        <taxon>Actinomycetes</taxon>
        <taxon>Kitasatosporales</taxon>
        <taxon>Streptomycetaceae</taxon>
        <taxon>Streptomyces</taxon>
    </lineage>
</organism>
<dbReference type="Pfam" id="PF21831">
    <property type="entry name" value="DUF6891"/>
    <property type="match status" value="1"/>
</dbReference>
<evidence type="ECO:0000313" key="3">
    <source>
        <dbReference type="Proteomes" id="UP000654471"/>
    </source>
</evidence>
<evidence type="ECO:0000313" key="2">
    <source>
        <dbReference type="EMBL" id="GGU53425.1"/>
    </source>
</evidence>
<comment type="caution">
    <text evidence="2">The sequence shown here is derived from an EMBL/GenBank/DDBJ whole genome shotgun (WGS) entry which is preliminary data.</text>
</comment>
<feature type="domain" description="DUF6891" evidence="1">
    <location>
        <begin position="116"/>
        <end position="297"/>
    </location>
</feature>
<name>A0ABQ2UTU2_9ACTN</name>
<dbReference type="InterPro" id="IPR054186">
    <property type="entry name" value="DUF6891"/>
</dbReference>
<dbReference type="RefSeq" id="WP_189298079.1">
    <property type="nucleotide sequence ID" value="NZ_BMRP01000004.1"/>
</dbReference>
<sequence>MLAITAKTESGPAVGRPTADQLTALLRRIGAEGDHFVVVERLPDEDQAFVQTWREGDGPFAVEYRDGGPDRHFTAETADADEVIAVMLAWARGAESWRTALDWRPADLYSTPGLEPETRERAEEQALEDIRSGFWTYEDVVQGVCDAFDPEETPVTRDEARRIVAGLWEQRLAEQAEWPEVTDADRVERAFTALDAQGLTARMHFTCCSNCALGEIGAERAGADRGFVFFHYQDTAAAAGGHGLSVRYGAYEDSGADRAEVGRTVAGALTGAGLTVEWNGDPDTVIDVTPLDWRKRLPTGN</sequence>
<reference evidence="3" key="1">
    <citation type="journal article" date="2019" name="Int. J. Syst. Evol. Microbiol.">
        <title>The Global Catalogue of Microorganisms (GCM) 10K type strain sequencing project: providing services to taxonomists for standard genome sequencing and annotation.</title>
        <authorList>
            <consortium name="The Broad Institute Genomics Platform"/>
            <consortium name="The Broad Institute Genome Sequencing Center for Infectious Disease"/>
            <person name="Wu L."/>
            <person name="Ma J."/>
        </authorList>
    </citation>
    <scope>NUCLEOTIDE SEQUENCE [LARGE SCALE GENOMIC DNA]</scope>
    <source>
        <strain evidence="3">JCM 3399</strain>
    </source>
</reference>
<protein>
    <recommendedName>
        <fullName evidence="1">DUF6891 domain-containing protein</fullName>
    </recommendedName>
</protein>
<gene>
    <name evidence="2" type="ORF">GCM10010211_17690</name>
</gene>
<proteinExistence type="predicted"/>
<evidence type="ECO:0000259" key="1">
    <source>
        <dbReference type="Pfam" id="PF21831"/>
    </source>
</evidence>
<keyword evidence="3" id="KW-1185">Reference proteome</keyword>
<dbReference type="Proteomes" id="UP000654471">
    <property type="component" value="Unassembled WGS sequence"/>
</dbReference>
<dbReference type="EMBL" id="BMRP01000004">
    <property type="protein sequence ID" value="GGU53425.1"/>
    <property type="molecule type" value="Genomic_DNA"/>
</dbReference>
<accession>A0ABQ2UTU2</accession>